<dbReference type="EMBL" id="KZ452039">
    <property type="protein sequence ID" value="PKA49285.1"/>
    <property type="molecule type" value="Genomic_DNA"/>
</dbReference>
<evidence type="ECO:0000313" key="3">
    <source>
        <dbReference type="Proteomes" id="UP000236161"/>
    </source>
</evidence>
<accession>A0A2I0A171</accession>
<sequence length="131" mass="14546">MASNEGFAPPQESDRSALREKWEAEFSRFFIFQIQCFSNATALCPRCSKSNVRNGSEAWLTALSPAKILILRADPAAMMVLSISVSGYIHEEHLFATLNFSWLQVACVPQCPIRGSRVVLASYMNCSHQAS</sequence>
<dbReference type="Proteomes" id="UP000236161">
    <property type="component" value="Unassembled WGS sequence"/>
</dbReference>
<dbReference type="InterPro" id="IPR057619">
    <property type="entry name" value="PH_PHS1"/>
</dbReference>
<name>A0A2I0A171_9ASPA</name>
<dbReference type="AlphaFoldDB" id="A0A2I0A171"/>
<dbReference type="Pfam" id="PF25349">
    <property type="entry name" value="PH_PHS1"/>
    <property type="match status" value="1"/>
</dbReference>
<evidence type="ECO:0000259" key="1">
    <source>
        <dbReference type="Pfam" id="PF25349"/>
    </source>
</evidence>
<proteinExistence type="predicted"/>
<gene>
    <name evidence="2" type="ORF">AXF42_Ash014187</name>
</gene>
<protein>
    <recommendedName>
        <fullName evidence="1">Poor homologous synapsis 1 PH domain-containing protein</fullName>
    </recommendedName>
</protein>
<evidence type="ECO:0000313" key="2">
    <source>
        <dbReference type="EMBL" id="PKA49285.1"/>
    </source>
</evidence>
<organism evidence="2 3">
    <name type="scientific">Apostasia shenzhenica</name>
    <dbReference type="NCBI Taxonomy" id="1088818"/>
    <lineage>
        <taxon>Eukaryota</taxon>
        <taxon>Viridiplantae</taxon>
        <taxon>Streptophyta</taxon>
        <taxon>Embryophyta</taxon>
        <taxon>Tracheophyta</taxon>
        <taxon>Spermatophyta</taxon>
        <taxon>Magnoliopsida</taxon>
        <taxon>Liliopsida</taxon>
        <taxon>Asparagales</taxon>
        <taxon>Orchidaceae</taxon>
        <taxon>Apostasioideae</taxon>
        <taxon>Apostasia</taxon>
    </lineage>
</organism>
<reference evidence="2 3" key="1">
    <citation type="journal article" date="2017" name="Nature">
        <title>The Apostasia genome and the evolution of orchids.</title>
        <authorList>
            <person name="Zhang G.Q."/>
            <person name="Liu K.W."/>
            <person name="Li Z."/>
            <person name="Lohaus R."/>
            <person name="Hsiao Y.Y."/>
            <person name="Niu S.C."/>
            <person name="Wang J.Y."/>
            <person name="Lin Y.C."/>
            <person name="Xu Q."/>
            <person name="Chen L.J."/>
            <person name="Yoshida K."/>
            <person name="Fujiwara S."/>
            <person name="Wang Z.W."/>
            <person name="Zhang Y.Q."/>
            <person name="Mitsuda N."/>
            <person name="Wang M."/>
            <person name="Liu G.H."/>
            <person name="Pecoraro L."/>
            <person name="Huang H.X."/>
            <person name="Xiao X.J."/>
            <person name="Lin M."/>
            <person name="Wu X.Y."/>
            <person name="Wu W.L."/>
            <person name="Chen Y.Y."/>
            <person name="Chang S.B."/>
            <person name="Sakamoto S."/>
            <person name="Ohme-Takagi M."/>
            <person name="Yagi M."/>
            <person name="Zeng S.J."/>
            <person name="Shen C.Y."/>
            <person name="Yeh C.M."/>
            <person name="Luo Y.B."/>
            <person name="Tsai W.C."/>
            <person name="Van de Peer Y."/>
            <person name="Liu Z.J."/>
        </authorList>
    </citation>
    <scope>NUCLEOTIDE SEQUENCE [LARGE SCALE GENOMIC DNA]</scope>
    <source>
        <strain evidence="3">cv. Shenzhen</strain>
        <tissue evidence="2">Stem</tissue>
    </source>
</reference>
<keyword evidence="3" id="KW-1185">Reference proteome</keyword>
<feature type="domain" description="Poor homologous synapsis 1 PH" evidence="1">
    <location>
        <begin position="20"/>
        <end position="129"/>
    </location>
</feature>
<dbReference type="OrthoDB" id="1864854at2759"/>